<sequence length="87" mass="9694">MDWMLYVLLFLVGIGIGLLLHSIMRRKPSLLRPMNTIVTLVLATGMILTSIGLLVASLMLFQLGFYLMIPSVGVYVTKLMVGRKNLL</sequence>
<name>A0ABU0DPL3_9BACI</name>
<accession>A0ABU0DPL3</accession>
<evidence type="ECO:0000313" key="2">
    <source>
        <dbReference type="EMBL" id="MDQ0350246.1"/>
    </source>
</evidence>
<protein>
    <submittedName>
        <fullName evidence="2">CHASE2 domain-containing sensor protein</fullName>
    </submittedName>
</protein>
<gene>
    <name evidence="2" type="ORF">J2R98_000049</name>
</gene>
<dbReference type="Proteomes" id="UP001236723">
    <property type="component" value="Unassembled WGS sequence"/>
</dbReference>
<dbReference type="RefSeq" id="WP_307064949.1">
    <property type="nucleotide sequence ID" value="NZ_JAUSUP010000001.1"/>
</dbReference>
<dbReference type="EMBL" id="JAUSUP010000001">
    <property type="protein sequence ID" value="MDQ0350246.1"/>
    <property type="molecule type" value="Genomic_DNA"/>
</dbReference>
<comment type="caution">
    <text evidence="2">The sequence shown here is derived from an EMBL/GenBank/DDBJ whole genome shotgun (WGS) entry which is preliminary data.</text>
</comment>
<evidence type="ECO:0000256" key="1">
    <source>
        <dbReference type="SAM" id="Phobius"/>
    </source>
</evidence>
<keyword evidence="1" id="KW-0472">Membrane</keyword>
<reference evidence="2 3" key="1">
    <citation type="submission" date="2023-07" db="EMBL/GenBank/DDBJ databases">
        <title>Genomic Encyclopedia of Type Strains, Phase IV (KMG-IV): sequencing the most valuable type-strain genomes for metagenomic binning, comparative biology and taxonomic classification.</title>
        <authorList>
            <person name="Goeker M."/>
        </authorList>
    </citation>
    <scope>NUCLEOTIDE SEQUENCE [LARGE SCALE GENOMIC DNA]</scope>
    <source>
        <strain evidence="2 3">DSM 15448</strain>
    </source>
</reference>
<proteinExistence type="predicted"/>
<organism evidence="2 3">
    <name type="scientific">Alkalibacillus filiformis</name>
    <dbReference type="NCBI Taxonomy" id="200990"/>
    <lineage>
        <taxon>Bacteria</taxon>
        <taxon>Bacillati</taxon>
        <taxon>Bacillota</taxon>
        <taxon>Bacilli</taxon>
        <taxon>Bacillales</taxon>
        <taxon>Bacillaceae</taxon>
        <taxon>Alkalibacillus</taxon>
    </lineage>
</organism>
<feature type="transmembrane region" description="Helical" evidence="1">
    <location>
        <begin position="6"/>
        <end position="24"/>
    </location>
</feature>
<feature type="transmembrane region" description="Helical" evidence="1">
    <location>
        <begin position="36"/>
        <end position="57"/>
    </location>
</feature>
<evidence type="ECO:0000313" key="3">
    <source>
        <dbReference type="Proteomes" id="UP001236723"/>
    </source>
</evidence>
<keyword evidence="1" id="KW-1133">Transmembrane helix</keyword>
<keyword evidence="3" id="KW-1185">Reference proteome</keyword>
<keyword evidence="1" id="KW-0812">Transmembrane</keyword>
<feature type="transmembrane region" description="Helical" evidence="1">
    <location>
        <begin position="63"/>
        <end position="81"/>
    </location>
</feature>